<dbReference type="InParanoid" id="A0A803TPD1"/>
<feature type="compositionally biased region" description="Basic and acidic residues" evidence="1">
    <location>
        <begin position="475"/>
        <end position="491"/>
    </location>
</feature>
<dbReference type="KEGG" id="acs:100559047"/>
<feature type="compositionally biased region" description="Polar residues" evidence="1">
    <location>
        <begin position="600"/>
        <end position="616"/>
    </location>
</feature>
<dbReference type="Ensembl" id="ENSACAT00000037746.1">
    <property type="protein sequence ID" value="ENSACAP00000037071.1"/>
    <property type="gene ID" value="ENSACAG00000043208.1"/>
</dbReference>
<feature type="region of interest" description="Disordered" evidence="1">
    <location>
        <begin position="463"/>
        <end position="560"/>
    </location>
</feature>
<dbReference type="Proteomes" id="UP000001646">
    <property type="component" value="Chromosome 2"/>
</dbReference>
<organism evidence="2 3">
    <name type="scientific">Anolis carolinensis</name>
    <name type="common">Green anole</name>
    <name type="synonym">American chameleon</name>
    <dbReference type="NCBI Taxonomy" id="28377"/>
    <lineage>
        <taxon>Eukaryota</taxon>
        <taxon>Metazoa</taxon>
        <taxon>Chordata</taxon>
        <taxon>Craniata</taxon>
        <taxon>Vertebrata</taxon>
        <taxon>Euteleostomi</taxon>
        <taxon>Lepidosauria</taxon>
        <taxon>Squamata</taxon>
        <taxon>Bifurcata</taxon>
        <taxon>Unidentata</taxon>
        <taxon>Episquamata</taxon>
        <taxon>Toxicofera</taxon>
        <taxon>Iguania</taxon>
        <taxon>Dactyloidae</taxon>
        <taxon>Anolis</taxon>
    </lineage>
</organism>
<feature type="compositionally biased region" description="Basic and acidic residues" evidence="1">
    <location>
        <begin position="142"/>
        <end position="151"/>
    </location>
</feature>
<keyword evidence="3" id="KW-1185">Reference proteome</keyword>
<reference evidence="2" key="2">
    <citation type="submission" date="2025-08" db="UniProtKB">
        <authorList>
            <consortium name="Ensembl"/>
        </authorList>
    </citation>
    <scope>IDENTIFICATION</scope>
</reference>
<dbReference type="OrthoDB" id="9449914at2759"/>
<gene>
    <name evidence="2" type="primary">misp3</name>
</gene>
<dbReference type="PANTHER" id="PTHR18839">
    <property type="entry name" value="MITOTIC INTERACTOR AND SUBSTRATE OF PLK1 MISP FAMILY MEMBER"/>
    <property type="match status" value="1"/>
</dbReference>
<reference evidence="2" key="3">
    <citation type="submission" date="2025-09" db="UniProtKB">
        <authorList>
            <consortium name="Ensembl"/>
        </authorList>
    </citation>
    <scope>IDENTIFICATION</scope>
</reference>
<dbReference type="PANTHER" id="PTHR18839:SF0">
    <property type="entry name" value="MITOTIC INTERACTOR AND SUBSTRATE OF PLK1 ISOFORM X1-RELATED"/>
    <property type="match status" value="1"/>
</dbReference>
<feature type="compositionally biased region" description="Basic and acidic residues" evidence="1">
    <location>
        <begin position="179"/>
        <end position="189"/>
    </location>
</feature>
<feature type="compositionally biased region" description="Polar residues" evidence="1">
    <location>
        <begin position="371"/>
        <end position="381"/>
    </location>
</feature>
<name>A0A803TPD1_ANOCA</name>
<feature type="compositionally biased region" description="Basic and acidic residues" evidence="1">
    <location>
        <begin position="500"/>
        <end position="512"/>
    </location>
</feature>
<dbReference type="InterPro" id="IPR042779">
    <property type="entry name" value="MISP/MISP3-like"/>
</dbReference>
<dbReference type="GeneID" id="100559047"/>
<feature type="region of interest" description="Disordered" evidence="1">
    <location>
        <begin position="736"/>
        <end position="760"/>
    </location>
</feature>
<feature type="compositionally biased region" description="Polar residues" evidence="1">
    <location>
        <begin position="868"/>
        <end position="878"/>
    </location>
</feature>
<feature type="compositionally biased region" description="Polar residues" evidence="1">
    <location>
        <begin position="422"/>
        <end position="438"/>
    </location>
</feature>
<sequence length="910" mass="98774">MTTETLSLPPPATGVCHRNQESSEVGIFGDMVESKDMAENLSITTTPEDSLLAPLDGTNSSLAKDQAREESPSSIQDDDEVEKATPSLTMASEDVKIADDVNQSSQEQDDGLSAHQETTAELSTEQLKAEDTLNLLVEEEDGSHPECHTEQLDVFSEPQSIMGYSVLERKEEEVEEEEQGKQHHYHSEDPTVPADSLEQMEIIQDTNSDPLVHHHSSSDVPPEQQKSNNPSSHLDENEGSEIVGDRHDQTPEMCPGSPEKPELASSPTQDMDSQGNSQIDCAAVSSSESPKGSLMDTYSPKDPGDGDSFGFPSNLSPSPASPIESEETCPPENLHKDMKSDCQGSTENDSEERAATEQVPQPQQDEESESKQSLQTGSGNNLLAKEEEVAQDSACTSAAPSVALADSLPDADPHCQQMAAGTGSSDTAAQAVPTQSPVATGIFGPAQQGLPAACDQEGLALCEPSRAGNNSKPQSEARAEAVLESENKSEEATGDAGSEEAIREPEGVKDLSEVENLASDPPHLESPSTETDPVCPAETMVLASTEDPHEARDQAGSQSMTRAAFPVAVPTHDGSDPTSAEQMLLDARDPAKGEEALSAAESTCTIPSSDEPSTMGSLDGPTNWIRNASGHPETPIEREIRLHLEREELLRRERGLASLRGTQEYVEVRIRPFLNQSGTLPKEKERQWAGAQMQREIQRECRREEDLVQLGKVRGAYDRGTPQELQEKKMMFEQHTNPESFTPRKPACSSAEGTKGPSFAEASRATNMVILDSEVLLRPQQPPSGRASPTGNPFFCLRAKSPQSLLEQEVLEAQERERELQRQRYSLYGSVSPCQASETSEQGEKEAPTQPERPSCKKLEVTWPPPTSSETSHVNGLHQSEKSPRILRRQRSALIERWESGAVGNQEDED</sequence>
<feature type="compositionally biased region" description="Polar residues" evidence="1">
    <location>
        <begin position="115"/>
        <end position="126"/>
    </location>
</feature>
<feature type="region of interest" description="Disordered" evidence="1">
    <location>
        <begin position="826"/>
        <end position="888"/>
    </location>
</feature>
<feature type="region of interest" description="Disordered" evidence="1">
    <location>
        <begin position="38"/>
        <end position="450"/>
    </location>
</feature>
<evidence type="ECO:0000313" key="3">
    <source>
        <dbReference type="Proteomes" id="UP000001646"/>
    </source>
</evidence>
<dbReference type="GeneTree" id="ENSGT00940000154739"/>
<accession>A0A803TPD1</accession>
<reference evidence="2 3" key="1">
    <citation type="submission" date="2009-12" db="EMBL/GenBank/DDBJ databases">
        <title>The Genome Sequence of Anolis carolinensis (Green Anole Lizard).</title>
        <authorList>
            <consortium name="The Genome Sequencing Platform"/>
            <person name="Di Palma F."/>
            <person name="Alfoldi J."/>
            <person name="Heiman D."/>
            <person name="Young S."/>
            <person name="Grabherr M."/>
            <person name="Johnson J."/>
            <person name="Lander E.S."/>
            <person name="Lindblad-Toh K."/>
        </authorList>
    </citation>
    <scope>NUCLEOTIDE SEQUENCE [LARGE SCALE GENOMIC DNA]</scope>
    <source>
        <strain evidence="2 3">JBL SC #1</strain>
    </source>
</reference>
<proteinExistence type="predicted"/>
<feature type="region of interest" description="Disordered" evidence="1">
    <location>
        <begin position="591"/>
        <end position="632"/>
    </location>
</feature>
<evidence type="ECO:0000313" key="2">
    <source>
        <dbReference type="Ensembl" id="ENSACAP00000037071.1"/>
    </source>
</evidence>
<feature type="compositionally biased region" description="Polar residues" evidence="1">
    <location>
        <begin position="265"/>
        <end position="290"/>
    </location>
</feature>
<evidence type="ECO:0008006" key="4">
    <source>
        <dbReference type="Google" id="ProtNLM"/>
    </source>
</evidence>
<protein>
    <recommendedName>
        <fullName evidence="4">A-kinase anchor protein 2 C-terminal domain-containing protein</fullName>
    </recommendedName>
</protein>
<feature type="region of interest" description="Disordered" evidence="1">
    <location>
        <begin position="1"/>
        <end position="21"/>
    </location>
</feature>
<dbReference type="AlphaFoldDB" id="A0A803TPD1"/>
<evidence type="ECO:0000256" key="1">
    <source>
        <dbReference type="SAM" id="MobiDB-lite"/>
    </source>
</evidence>
<dbReference type="CTD" id="113230"/>